<keyword evidence="6 7" id="KW-0472">Membrane</keyword>
<dbReference type="PANTHER" id="PTHR23515">
    <property type="entry name" value="HIGH-AFFINITY NITRATE TRANSPORTER 2.3"/>
    <property type="match status" value="1"/>
</dbReference>
<dbReference type="SUPFAM" id="SSF103473">
    <property type="entry name" value="MFS general substrate transporter"/>
    <property type="match status" value="1"/>
</dbReference>
<feature type="transmembrane region" description="Helical" evidence="7">
    <location>
        <begin position="184"/>
        <end position="205"/>
    </location>
</feature>
<evidence type="ECO:0000256" key="3">
    <source>
        <dbReference type="ARBA" id="ARBA00022692"/>
    </source>
</evidence>
<feature type="transmembrane region" description="Helical" evidence="7">
    <location>
        <begin position="242"/>
        <end position="267"/>
    </location>
</feature>
<comment type="subcellular location">
    <subcellularLocation>
        <location evidence="1">Cell membrane</location>
        <topology evidence="1">Multi-pass membrane protein</topology>
    </subcellularLocation>
</comment>
<feature type="transmembrane region" description="Helical" evidence="7">
    <location>
        <begin position="21"/>
        <end position="41"/>
    </location>
</feature>
<comment type="caution">
    <text evidence="9">The sequence shown here is derived from an EMBL/GenBank/DDBJ whole genome shotgun (WGS) entry which is preliminary data.</text>
</comment>
<dbReference type="GO" id="GO:0042128">
    <property type="term" value="P:nitrate assimilation"/>
    <property type="evidence" value="ECO:0007669"/>
    <property type="project" value="UniProtKB-KW"/>
</dbReference>
<feature type="transmembrane region" description="Helical" evidence="7">
    <location>
        <begin position="91"/>
        <end position="109"/>
    </location>
</feature>
<evidence type="ECO:0000313" key="9">
    <source>
        <dbReference type="EMBL" id="MXY92756.1"/>
    </source>
</evidence>
<dbReference type="InterPro" id="IPR044772">
    <property type="entry name" value="NO3_transporter"/>
</dbReference>
<evidence type="ECO:0000256" key="1">
    <source>
        <dbReference type="ARBA" id="ARBA00004651"/>
    </source>
</evidence>
<feature type="domain" description="Major facilitator superfamily (MFS) profile" evidence="8">
    <location>
        <begin position="22"/>
        <end position="424"/>
    </location>
</feature>
<gene>
    <name evidence="9" type="ORF">F4Y42_04815</name>
</gene>
<evidence type="ECO:0000256" key="2">
    <source>
        <dbReference type="ARBA" id="ARBA00008432"/>
    </source>
</evidence>
<dbReference type="InterPro" id="IPR011701">
    <property type="entry name" value="MFS"/>
</dbReference>
<dbReference type="GO" id="GO:0005886">
    <property type="term" value="C:plasma membrane"/>
    <property type="evidence" value="ECO:0007669"/>
    <property type="project" value="UniProtKB-SubCell"/>
</dbReference>
<dbReference type="AlphaFoldDB" id="A0A6B0YNY2"/>
<feature type="transmembrane region" description="Helical" evidence="7">
    <location>
        <begin position="337"/>
        <end position="361"/>
    </location>
</feature>
<dbReference type="PROSITE" id="PS50850">
    <property type="entry name" value="MFS"/>
    <property type="match status" value="1"/>
</dbReference>
<dbReference type="InterPro" id="IPR036259">
    <property type="entry name" value="MFS_trans_sf"/>
</dbReference>
<dbReference type="Pfam" id="PF07690">
    <property type="entry name" value="MFS_1"/>
    <property type="match status" value="1"/>
</dbReference>
<feature type="transmembrane region" description="Helical" evidence="7">
    <location>
        <begin position="368"/>
        <end position="391"/>
    </location>
</feature>
<reference evidence="9" key="1">
    <citation type="submission" date="2019-09" db="EMBL/GenBank/DDBJ databases">
        <title>Characterisation of the sponge microbiome using genome-centric metagenomics.</title>
        <authorList>
            <person name="Engelberts J.P."/>
            <person name="Robbins S.J."/>
            <person name="De Goeij J.M."/>
            <person name="Aranda M."/>
            <person name="Bell S.C."/>
            <person name="Webster N.S."/>
        </authorList>
    </citation>
    <scope>NUCLEOTIDE SEQUENCE</scope>
    <source>
        <strain evidence="9">SB0664_bin_27</strain>
    </source>
</reference>
<evidence type="ECO:0000256" key="5">
    <source>
        <dbReference type="ARBA" id="ARBA00023063"/>
    </source>
</evidence>
<evidence type="ECO:0000256" key="6">
    <source>
        <dbReference type="ARBA" id="ARBA00023136"/>
    </source>
</evidence>
<evidence type="ECO:0000256" key="4">
    <source>
        <dbReference type="ARBA" id="ARBA00022989"/>
    </source>
</evidence>
<feature type="transmembrane region" description="Helical" evidence="7">
    <location>
        <begin position="273"/>
        <end position="292"/>
    </location>
</feature>
<evidence type="ECO:0000259" key="8">
    <source>
        <dbReference type="PROSITE" id="PS50850"/>
    </source>
</evidence>
<organism evidence="9">
    <name type="scientific">Caldilineaceae bacterium SB0664_bin_27</name>
    <dbReference type="NCBI Taxonomy" id="2605260"/>
    <lineage>
        <taxon>Bacteria</taxon>
        <taxon>Bacillati</taxon>
        <taxon>Chloroflexota</taxon>
        <taxon>Caldilineae</taxon>
        <taxon>Caldilineales</taxon>
        <taxon>Caldilineaceae</taxon>
    </lineage>
</organism>
<dbReference type="InterPro" id="IPR020846">
    <property type="entry name" value="MFS_dom"/>
</dbReference>
<feature type="transmembrane region" description="Helical" evidence="7">
    <location>
        <begin position="397"/>
        <end position="419"/>
    </location>
</feature>
<keyword evidence="4 7" id="KW-1133">Transmembrane helix</keyword>
<feature type="transmembrane region" description="Helical" evidence="7">
    <location>
        <begin position="155"/>
        <end position="178"/>
    </location>
</feature>
<comment type="similarity">
    <text evidence="2">Belongs to the major facilitator superfamily. Nitrate/nitrite porter (TC 2.A.1.8) family.</text>
</comment>
<dbReference type="Gene3D" id="1.20.1250.20">
    <property type="entry name" value="MFS general substrate transporter like domains"/>
    <property type="match status" value="2"/>
</dbReference>
<keyword evidence="5" id="KW-0534">Nitrate assimilation</keyword>
<evidence type="ECO:0000256" key="7">
    <source>
        <dbReference type="SAM" id="Phobius"/>
    </source>
</evidence>
<feature type="transmembrane region" description="Helical" evidence="7">
    <location>
        <begin position="61"/>
        <end position="79"/>
    </location>
</feature>
<protein>
    <submittedName>
        <fullName evidence="9">MFS transporter</fullName>
    </submittedName>
</protein>
<accession>A0A6B0YNY2</accession>
<sequence length="449" mass="47559">MDFKNKATRIDLFSFRTPQMRAFHVSWFAFFLCFFGWFGIVPLMKGDGGVIASLGLSPAQVGNSVIAAVSLTIVARLIIGPMCTRFGSRKVYTCLLLLGSLPVMGIGLAQTPAQFITARVLIGTIGASFVITQYHTSVMFAPNVVGAANATTAGWGNLGGGITQAVMPLLLAAVLTFAPAALGWRLAMVAPGLAMLLTAAAYWLLTQDAPNGNYSELRARGEMPSAAATNGTFWEAVKDSRVIALFFIYAACFGIELTINGTAALYFFNRFDLNLATAGLVAGLFGLMNIFARSMGGIFSDFINRSGGLKGRTHFLFVCLFLEGIALVLFANMGALALAIPALIVFSLFVQMSEGATFAIVPYINKRAMGAIAGIVGAGGNFGAMLAGFLFRREAEMYGQSYLILGILVAVCAFMALMVRFSEKEEKDAAEETAARLAAEGESVLTGAG</sequence>
<dbReference type="EMBL" id="VXRG01000040">
    <property type="protein sequence ID" value="MXY92756.1"/>
    <property type="molecule type" value="Genomic_DNA"/>
</dbReference>
<name>A0A6B0YNY2_9CHLR</name>
<dbReference type="GO" id="GO:0015112">
    <property type="term" value="F:nitrate transmembrane transporter activity"/>
    <property type="evidence" value="ECO:0007669"/>
    <property type="project" value="InterPro"/>
</dbReference>
<keyword evidence="3 7" id="KW-0812">Transmembrane</keyword>
<proteinExistence type="inferred from homology"/>